<name>A0A0D0A1N1_9AGAM</name>
<proteinExistence type="predicted"/>
<feature type="region of interest" description="Disordered" evidence="2">
    <location>
        <begin position="433"/>
        <end position="455"/>
    </location>
</feature>
<evidence type="ECO:0000256" key="1">
    <source>
        <dbReference type="SAM" id="Coils"/>
    </source>
</evidence>
<feature type="region of interest" description="Disordered" evidence="2">
    <location>
        <begin position="1073"/>
        <end position="1101"/>
    </location>
</feature>
<evidence type="ECO:0000313" key="4">
    <source>
        <dbReference type="Proteomes" id="UP000054485"/>
    </source>
</evidence>
<organism evidence="3 4">
    <name type="scientific">Suillus luteus UH-Slu-Lm8-n1</name>
    <dbReference type="NCBI Taxonomy" id="930992"/>
    <lineage>
        <taxon>Eukaryota</taxon>
        <taxon>Fungi</taxon>
        <taxon>Dikarya</taxon>
        <taxon>Basidiomycota</taxon>
        <taxon>Agaricomycotina</taxon>
        <taxon>Agaricomycetes</taxon>
        <taxon>Agaricomycetidae</taxon>
        <taxon>Boletales</taxon>
        <taxon>Suillineae</taxon>
        <taxon>Suillaceae</taxon>
        <taxon>Suillus</taxon>
    </lineage>
</organism>
<evidence type="ECO:0000313" key="3">
    <source>
        <dbReference type="EMBL" id="KIK35676.1"/>
    </source>
</evidence>
<dbReference type="InParanoid" id="A0A0D0A1N1"/>
<sequence>MISDLNNRLSSLLPPSTISRKGALALSCSAAGVDGLRWWIDCQSSPTLQFELRLLVFLLEDHVYSGDLWRLVMARQIEVMQGERLHQIQLLNHTTSNRFAMELELLEDKRDRAQLELSLYSQAIDVFQPHLRSKHRRPSSKGDGRFSGNFSRYFPTSLHQPELVHAKCSEWLSSMATGVSGYAGGSLRSTSIQVASPAIGDVTDVGSSVTTKLLTMYNTLVLPEISCRPYGMVSTWVEESLEEYYMDDRATEGASLQILISQASNLSNPEAEVRFLDAELSLLQSSHRRAQTEVELILDAIQYLVESDTIYSMAGTTPRRRSFADQAKDLLGSVKRSRIRLDDQGSSSHPISADTGPTCPALDLPVSRNDTPRVDITATPSSTEEITASAPLSASGQEDLSLAQRRTRRNGIQLPRRYRQFEDILPQPLPSVPTNHINESSDSLPPHHTQSLEPLPPFRTPRNVFGLLCQFFSPNPPSHDPEEAITLEDISAISAGKREMSLFSKVVPVDGVIDAASPYYPYPNRSSLELGNWYWNGGVQKSQQSFNDLINIVTDSNFDPDGVRTTPWGKINSTLGQNDYEDSKEEWEDEDAGWQKTQVSIQVPISRTNEQAGVQTYSGVDLYHWSLTGVIKEKLANTGDNDLFHYEPYQLLWQPNHLQREVKIQGELYQSPAFMDAHQKLQESPREPDCNLPRAIVSLMFWSDATHLTSFGNAKLWPLYLYFGNESKYRHCKPSCHLGNHVAYFQKLPDSFKDFACAHTGGKGVGQSCTTHCQRELFQAQWGVLLDEEFLEAYAHRIVIMCCDGIKRRFYPRIFTYSADYPEKVLIATIRQLGGCPCPRCLIPKNRLHNLGMPRDGQQRTTLLRSSEDRNRLVTTARKIIYNKNYAIDSTAVENILKPCSWVPTCNVLSNRLSPHDFNVFEALVVDLLHEVELGAWRSLLIHLLCIIRSVNKDLIHEIDRRYRLVPPFGQSTIRRFTTNTSELSNMAARNFEDLLQCAIPVFDGLLPDKNHNKIIQDLLFTLAHWHGLAKLRMHSDLTLDILDATTADLGNLFRRFKDRVCATYDARELDREARARSRRHTREAARRSQVNDGKKTASQAEKVTLTADKPLRRIVSFNLQTYKFHALGDYVSCIRRSGTTDSYSTEPGELEHRTGKGRYLRTDRKSFIRQLTQIERRQTRIRRIKSRIQQAESGDVADVTASDPSVHHHIGQSEKLHDDIGSYLRSREGDPAMKHYFIRLQEHLLRRIQLAQSGVEAEGDIGNVLFKRNRIYHHNIARINYTTYDTRRDQDVINPKTWHCNIMVLSDHGEPRTHYRYAKVLGIHQVNVVYIGGPYHTTHRLEFLFVRWYEEVPANSGVIMLDRLRFPSLDNEDSFGFLDPADVLRATHLIPCFSKGMRHKDGKGLSGTAGDKGDWREYYVNRQVCRQRYAYAFSLWPWSRPYLLS</sequence>
<dbReference type="HOGENOM" id="CLU_002498_0_0_1"/>
<feature type="compositionally biased region" description="Polar residues" evidence="2">
    <location>
        <begin position="433"/>
        <end position="452"/>
    </location>
</feature>
<keyword evidence="4" id="KW-1185">Reference proteome</keyword>
<feature type="compositionally biased region" description="Polar residues" evidence="2">
    <location>
        <begin position="1089"/>
        <end position="1101"/>
    </location>
</feature>
<dbReference type="STRING" id="930992.A0A0D0A1N1"/>
<feature type="coiled-coil region" evidence="1">
    <location>
        <begin position="96"/>
        <end position="123"/>
    </location>
</feature>
<dbReference type="InterPro" id="IPR041078">
    <property type="entry name" value="Plavaka"/>
</dbReference>
<reference evidence="4" key="2">
    <citation type="submission" date="2015-01" db="EMBL/GenBank/DDBJ databases">
        <title>Evolutionary Origins and Diversification of the Mycorrhizal Mutualists.</title>
        <authorList>
            <consortium name="DOE Joint Genome Institute"/>
            <consortium name="Mycorrhizal Genomics Consortium"/>
            <person name="Kohler A."/>
            <person name="Kuo A."/>
            <person name="Nagy L.G."/>
            <person name="Floudas D."/>
            <person name="Copeland A."/>
            <person name="Barry K.W."/>
            <person name="Cichocki N."/>
            <person name="Veneault-Fourrey C."/>
            <person name="LaButti K."/>
            <person name="Lindquist E.A."/>
            <person name="Lipzen A."/>
            <person name="Lundell T."/>
            <person name="Morin E."/>
            <person name="Murat C."/>
            <person name="Riley R."/>
            <person name="Ohm R."/>
            <person name="Sun H."/>
            <person name="Tunlid A."/>
            <person name="Henrissat B."/>
            <person name="Grigoriev I.V."/>
            <person name="Hibbett D.S."/>
            <person name="Martin F."/>
        </authorList>
    </citation>
    <scope>NUCLEOTIDE SEQUENCE [LARGE SCALE GENOMIC DNA]</scope>
    <source>
        <strain evidence="4">UH-Slu-Lm8-n1</strain>
    </source>
</reference>
<keyword evidence="1" id="KW-0175">Coiled coil</keyword>
<feature type="region of interest" description="Disordered" evidence="2">
    <location>
        <begin position="341"/>
        <end position="401"/>
    </location>
</feature>
<accession>A0A0D0A1N1</accession>
<feature type="compositionally biased region" description="Polar residues" evidence="2">
    <location>
        <begin position="378"/>
        <end position="398"/>
    </location>
</feature>
<evidence type="ECO:0000256" key="2">
    <source>
        <dbReference type="SAM" id="MobiDB-lite"/>
    </source>
</evidence>
<gene>
    <name evidence="3" type="ORF">CY34DRAFT_16877</name>
</gene>
<dbReference type="Pfam" id="PF18759">
    <property type="entry name" value="Plavaka"/>
    <property type="match status" value="1"/>
</dbReference>
<dbReference type="OrthoDB" id="2687259at2759"/>
<reference evidence="3 4" key="1">
    <citation type="submission" date="2014-04" db="EMBL/GenBank/DDBJ databases">
        <authorList>
            <consortium name="DOE Joint Genome Institute"/>
            <person name="Kuo A."/>
            <person name="Ruytinx J."/>
            <person name="Rineau F."/>
            <person name="Colpaert J."/>
            <person name="Kohler A."/>
            <person name="Nagy L.G."/>
            <person name="Floudas D."/>
            <person name="Copeland A."/>
            <person name="Barry K.W."/>
            <person name="Cichocki N."/>
            <person name="Veneault-Fourrey C."/>
            <person name="LaButti K."/>
            <person name="Lindquist E.A."/>
            <person name="Lipzen A."/>
            <person name="Lundell T."/>
            <person name="Morin E."/>
            <person name="Murat C."/>
            <person name="Sun H."/>
            <person name="Tunlid A."/>
            <person name="Henrissat B."/>
            <person name="Grigoriev I.V."/>
            <person name="Hibbett D.S."/>
            <person name="Martin F."/>
            <person name="Nordberg H.P."/>
            <person name="Cantor M.N."/>
            <person name="Hua S.X."/>
        </authorList>
    </citation>
    <scope>NUCLEOTIDE SEQUENCE [LARGE SCALE GENOMIC DNA]</scope>
    <source>
        <strain evidence="3 4">UH-Slu-Lm8-n1</strain>
    </source>
</reference>
<dbReference type="EMBL" id="KN835599">
    <property type="protein sequence ID" value="KIK35676.1"/>
    <property type="molecule type" value="Genomic_DNA"/>
</dbReference>
<dbReference type="Proteomes" id="UP000054485">
    <property type="component" value="Unassembled WGS sequence"/>
</dbReference>
<protein>
    <submittedName>
        <fullName evidence="3">Uncharacterized protein</fullName>
    </submittedName>
</protein>